<feature type="signal peptide" evidence="2">
    <location>
        <begin position="1"/>
        <end position="24"/>
    </location>
</feature>
<proteinExistence type="predicted"/>
<feature type="chain" id="PRO_5029576863" description="Lipoprotein" evidence="2">
    <location>
        <begin position="25"/>
        <end position="215"/>
    </location>
</feature>
<reference evidence="3 4" key="1">
    <citation type="submission" date="2019-10" db="EMBL/GenBank/DDBJ databases">
        <title>Actinomadura rubteroloni sp. nov. and Actinomadura macrotermitis sp. nov., isolated from the gut of fungus growing-termite Macrotermes natalensis.</title>
        <authorList>
            <person name="Benndorf R."/>
            <person name="Martin K."/>
            <person name="Kuefner M."/>
            <person name="De Beer W."/>
            <person name="Kaster A.-K."/>
            <person name="Vollmers J."/>
            <person name="Poulsen M."/>
            <person name="Beemelmanns C."/>
        </authorList>
    </citation>
    <scope>NUCLEOTIDE SEQUENCE [LARGE SCALE GENOMIC DNA]</scope>
    <source>
        <strain evidence="3 4">RB68</strain>
    </source>
</reference>
<organism evidence="3 4">
    <name type="scientific">Actinomadura macrotermitis</name>
    <dbReference type="NCBI Taxonomy" id="2585200"/>
    <lineage>
        <taxon>Bacteria</taxon>
        <taxon>Bacillati</taxon>
        <taxon>Actinomycetota</taxon>
        <taxon>Actinomycetes</taxon>
        <taxon>Streptosporangiales</taxon>
        <taxon>Thermomonosporaceae</taxon>
        <taxon>Actinomadura</taxon>
    </lineage>
</organism>
<name>A0A7K0BS18_9ACTN</name>
<dbReference type="PROSITE" id="PS51257">
    <property type="entry name" value="PROKAR_LIPOPROTEIN"/>
    <property type="match status" value="1"/>
</dbReference>
<evidence type="ECO:0000313" key="3">
    <source>
        <dbReference type="EMBL" id="MQY03988.1"/>
    </source>
</evidence>
<keyword evidence="4" id="KW-1185">Reference proteome</keyword>
<dbReference type="Gene3D" id="1.10.4030.10">
    <property type="entry name" value="Porin chaperone SurA, peptide-binding domain"/>
    <property type="match status" value="1"/>
</dbReference>
<feature type="region of interest" description="Disordered" evidence="1">
    <location>
        <begin position="54"/>
        <end position="74"/>
    </location>
</feature>
<sequence>MKAALAAAIAAAALTGCGGGPAQAGSAAVIDDQRITVSTLDAAVREWRAQFRASRGANDARANPGSADPRVAPPAVEGDLRGALSALVTFRIGDEVAKRAKVEVSDGDVDQIVAAMDRQRGARNTTLANGLPVRYTRDLARFFAIRELLVQRVAGGAPAESQQAAQARQVVGLVMRKAAAGMKIKINPRFGTFDPAQVQIGPVAYQLSGTESGIR</sequence>
<evidence type="ECO:0000313" key="4">
    <source>
        <dbReference type="Proteomes" id="UP000487268"/>
    </source>
</evidence>
<gene>
    <name evidence="3" type="ORF">ACRB68_20350</name>
</gene>
<protein>
    <recommendedName>
        <fullName evidence="5">Lipoprotein</fullName>
    </recommendedName>
</protein>
<keyword evidence="2" id="KW-0732">Signal</keyword>
<accession>A0A7K0BS18</accession>
<evidence type="ECO:0008006" key="5">
    <source>
        <dbReference type="Google" id="ProtNLM"/>
    </source>
</evidence>
<evidence type="ECO:0000256" key="1">
    <source>
        <dbReference type="SAM" id="MobiDB-lite"/>
    </source>
</evidence>
<dbReference type="EMBL" id="WEGH01000001">
    <property type="protein sequence ID" value="MQY03988.1"/>
    <property type="molecule type" value="Genomic_DNA"/>
</dbReference>
<dbReference type="Proteomes" id="UP000487268">
    <property type="component" value="Unassembled WGS sequence"/>
</dbReference>
<dbReference type="InterPro" id="IPR027304">
    <property type="entry name" value="Trigger_fact/SurA_dom_sf"/>
</dbReference>
<dbReference type="SUPFAM" id="SSF109998">
    <property type="entry name" value="Triger factor/SurA peptide-binding domain-like"/>
    <property type="match status" value="1"/>
</dbReference>
<comment type="caution">
    <text evidence="3">The sequence shown here is derived from an EMBL/GenBank/DDBJ whole genome shotgun (WGS) entry which is preliminary data.</text>
</comment>
<evidence type="ECO:0000256" key="2">
    <source>
        <dbReference type="SAM" id="SignalP"/>
    </source>
</evidence>
<dbReference type="AlphaFoldDB" id="A0A7K0BS18"/>